<comment type="caution">
    <text evidence="10">The sequence shown here is derived from an EMBL/GenBank/DDBJ whole genome shotgun (WGS) entry which is preliminary data.</text>
</comment>
<evidence type="ECO:0000313" key="10">
    <source>
        <dbReference type="EMBL" id="MBC3873809.1"/>
    </source>
</evidence>
<evidence type="ECO:0000256" key="4">
    <source>
        <dbReference type="ARBA" id="ARBA00022692"/>
    </source>
</evidence>
<dbReference type="PANTHER" id="PTHR30489">
    <property type="entry name" value="LIPOPROTEIN-RELEASING SYSTEM TRANSMEMBRANE PROTEIN LOLE"/>
    <property type="match status" value="1"/>
</dbReference>
<comment type="similarity">
    <text evidence="2">Belongs to the ABC-4 integral membrane protein family. LolC/E subfamily.</text>
</comment>
<keyword evidence="4 7" id="KW-0812">Transmembrane</keyword>
<organism evidence="10 11">
    <name type="scientific">Undibacterium flavidum</name>
    <dbReference type="NCBI Taxonomy" id="2762297"/>
    <lineage>
        <taxon>Bacteria</taxon>
        <taxon>Pseudomonadati</taxon>
        <taxon>Pseudomonadota</taxon>
        <taxon>Betaproteobacteria</taxon>
        <taxon>Burkholderiales</taxon>
        <taxon>Oxalobacteraceae</taxon>
        <taxon>Undibacterium</taxon>
    </lineage>
</organism>
<name>A0ABR6YB70_9BURK</name>
<gene>
    <name evidence="10" type="ORF">H8K55_09425</name>
</gene>
<feature type="transmembrane region" description="Helical" evidence="7">
    <location>
        <begin position="377"/>
        <end position="396"/>
    </location>
</feature>
<sequence length="412" mass="45151">MSDVVLWASLAWRNVLRNFRRSLLTMSIVAVASAALLTALGFILASFEGVKFSIVQGGAGHFQLARTEEFKNAESKPVEFGSSKEEVTALGAMLATNPNIKKVLPRLTFQGLISNGENTRTFTGEGLVPKLEWQAFGKNFNIIEGDYLEDDESEQLSILLGKQLAERLHAKVGDNLTLLSAAATGQMNALDVTLKGIVSTGIAVKDSYFLAMPLKGAQELIRTSKISRTTVLMKTPDLTEAETQDFLHKLPEEFKLKTWRELNPIYDQLVTLYKGQFIVLGTILLLVAFLSILNTIIMSVMERSREIGTLRAMGIDPLKIRLGFVFESIYICALGALLGAALAKLFSVISTKFVILMPAPPGSTKGYPLQLLWSSEFALYCGVILSMVGILAAWFASRYVSKLNVVDAINTN</sequence>
<evidence type="ECO:0000256" key="1">
    <source>
        <dbReference type="ARBA" id="ARBA00004651"/>
    </source>
</evidence>
<feature type="transmembrane region" description="Helical" evidence="7">
    <location>
        <begin position="23"/>
        <end position="47"/>
    </location>
</feature>
<feature type="transmembrane region" description="Helical" evidence="7">
    <location>
        <begin position="277"/>
        <end position="301"/>
    </location>
</feature>
<evidence type="ECO:0000259" key="9">
    <source>
        <dbReference type="Pfam" id="PF12704"/>
    </source>
</evidence>
<dbReference type="InterPro" id="IPR003838">
    <property type="entry name" value="ABC3_permease_C"/>
</dbReference>
<feature type="domain" description="ABC3 transporter permease C-terminal" evidence="8">
    <location>
        <begin position="279"/>
        <end position="404"/>
    </location>
</feature>
<evidence type="ECO:0000259" key="8">
    <source>
        <dbReference type="Pfam" id="PF02687"/>
    </source>
</evidence>
<comment type="subcellular location">
    <subcellularLocation>
        <location evidence="1">Cell membrane</location>
        <topology evidence="1">Multi-pass membrane protein</topology>
    </subcellularLocation>
</comment>
<keyword evidence="3" id="KW-1003">Cell membrane</keyword>
<evidence type="ECO:0000256" key="6">
    <source>
        <dbReference type="ARBA" id="ARBA00023136"/>
    </source>
</evidence>
<feature type="transmembrane region" description="Helical" evidence="7">
    <location>
        <begin position="322"/>
        <end position="343"/>
    </location>
</feature>
<keyword evidence="11" id="KW-1185">Reference proteome</keyword>
<dbReference type="InterPro" id="IPR051447">
    <property type="entry name" value="Lipoprotein-release_system"/>
</dbReference>
<keyword evidence="5 7" id="KW-1133">Transmembrane helix</keyword>
<feature type="domain" description="MacB-like periplasmic core" evidence="9">
    <location>
        <begin position="22"/>
        <end position="241"/>
    </location>
</feature>
<dbReference type="PANTHER" id="PTHR30489:SF0">
    <property type="entry name" value="LIPOPROTEIN-RELEASING SYSTEM TRANSMEMBRANE PROTEIN LOLE"/>
    <property type="match status" value="1"/>
</dbReference>
<dbReference type="Proteomes" id="UP000624279">
    <property type="component" value="Unassembled WGS sequence"/>
</dbReference>
<protein>
    <submittedName>
        <fullName evidence="10">ABC transporter permease</fullName>
    </submittedName>
</protein>
<evidence type="ECO:0000256" key="3">
    <source>
        <dbReference type="ARBA" id="ARBA00022475"/>
    </source>
</evidence>
<dbReference type="Pfam" id="PF02687">
    <property type="entry name" value="FtsX"/>
    <property type="match status" value="1"/>
</dbReference>
<dbReference type="InterPro" id="IPR025857">
    <property type="entry name" value="MacB_PCD"/>
</dbReference>
<dbReference type="Pfam" id="PF12704">
    <property type="entry name" value="MacB_PCD"/>
    <property type="match status" value="1"/>
</dbReference>
<dbReference type="EMBL" id="JACOGA010000007">
    <property type="protein sequence ID" value="MBC3873809.1"/>
    <property type="molecule type" value="Genomic_DNA"/>
</dbReference>
<evidence type="ECO:0000256" key="5">
    <source>
        <dbReference type="ARBA" id="ARBA00022989"/>
    </source>
</evidence>
<proteinExistence type="inferred from homology"/>
<dbReference type="RefSeq" id="WP_186941832.1">
    <property type="nucleotide sequence ID" value="NZ_JACOGA010000007.1"/>
</dbReference>
<evidence type="ECO:0000313" key="11">
    <source>
        <dbReference type="Proteomes" id="UP000624279"/>
    </source>
</evidence>
<evidence type="ECO:0000256" key="7">
    <source>
        <dbReference type="SAM" id="Phobius"/>
    </source>
</evidence>
<keyword evidence="6 7" id="KW-0472">Membrane</keyword>
<evidence type="ECO:0000256" key="2">
    <source>
        <dbReference type="ARBA" id="ARBA00005236"/>
    </source>
</evidence>
<reference evidence="10 11" key="1">
    <citation type="submission" date="2020-08" db="EMBL/GenBank/DDBJ databases">
        <title>Novel species isolated from subtropical streams in China.</title>
        <authorList>
            <person name="Lu H."/>
        </authorList>
    </citation>
    <scope>NUCLEOTIDE SEQUENCE [LARGE SCALE GENOMIC DNA]</scope>
    <source>
        <strain evidence="10 11">LX15W</strain>
    </source>
</reference>
<accession>A0ABR6YB70</accession>